<feature type="compositionally biased region" description="Acidic residues" evidence="1">
    <location>
        <begin position="105"/>
        <end position="119"/>
    </location>
</feature>
<dbReference type="Proteomes" id="UP000516437">
    <property type="component" value="Chromosome 1"/>
</dbReference>
<keyword evidence="4" id="KW-1185">Reference proteome</keyword>
<keyword evidence="2" id="KW-0472">Membrane</keyword>
<evidence type="ECO:0008006" key="5">
    <source>
        <dbReference type="Google" id="ProtNLM"/>
    </source>
</evidence>
<reference evidence="3 4" key="1">
    <citation type="journal article" date="2019" name="Plant Biotechnol. J.">
        <title>The red bayberry genome and genetic basis of sex determination.</title>
        <authorList>
            <person name="Jia H.M."/>
            <person name="Jia H.J."/>
            <person name="Cai Q.L."/>
            <person name="Wang Y."/>
            <person name="Zhao H.B."/>
            <person name="Yang W.F."/>
            <person name="Wang G.Y."/>
            <person name="Li Y.H."/>
            <person name="Zhan D.L."/>
            <person name="Shen Y.T."/>
            <person name="Niu Q.F."/>
            <person name="Chang L."/>
            <person name="Qiu J."/>
            <person name="Zhao L."/>
            <person name="Xie H.B."/>
            <person name="Fu W.Y."/>
            <person name="Jin J."/>
            <person name="Li X.W."/>
            <person name="Jiao Y."/>
            <person name="Zhou C.C."/>
            <person name="Tu T."/>
            <person name="Chai C.Y."/>
            <person name="Gao J.L."/>
            <person name="Fan L.J."/>
            <person name="van de Weg E."/>
            <person name="Wang J.Y."/>
            <person name="Gao Z.S."/>
        </authorList>
    </citation>
    <scope>NUCLEOTIDE SEQUENCE [LARGE SCALE GENOMIC DNA]</scope>
    <source>
        <tissue evidence="3">Leaves</tissue>
    </source>
</reference>
<dbReference type="AlphaFoldDB" id="A0A6A1WHW4"/>
<accession>A0A6A1WHW4</accession>
<keyword evidence="2" id="KW-1133">Transmembrane helix</keyword>
<dbReference type="PANTHER" id="PTHR37753">
    <property type="entry name" value="OS01G0940600 PROTEIN"/>
    <property type="match status" value="1"/>
</dbReference>
<dbReference type="PANTHER" id="PTHR37753:SF1">
    <property type="entry name" value="OS01G0940600 PROTEIN"/>
    <property type="match status" value="1"/>
</dbReference>
<name>A0A6A1WHW4_9ROSI</name>
<feature type="region of interest" description="Disordered" evidence="1">
    <location>
        <begin position="102"/>
        <end position="148"/>
    </location>
</feature>
<dbReference type="EMBL" id="RXIC02000019">
    <property type="protein sequence ID" value="KAB1224929.1"/>
    <property type="molecule type" value="Genomic_DNA"/>
</dbReference>
<gene>
    <name evidence="3" type="ORF">CJ030_MR1G014015</name>
</gene>
<comment type="caution">
    <text evidence="3">The sequence shown here is derived from an EMBL/GenBank/DDBJ whole genome shotgun (WGS) entry which is preliminary data.</text>
</comment>
<evidence type="ECO:0000313" key="4">
    <source>
        <dbReference type="Proteomes" id="UP000516437"/>
    </source>
</evidence>
<evidence type="ECO:0000256" key="1">
    <source>
        <dbReference type="SAM" id="MobiDB-lite"/>
    </source>
</evidence>
<proteinExistence type="predicted"/>
<feature type="transmembrane region" description="Helical" evidence="2">
    <location>
        <begin position="63"/>
        <end position="82"/>
    </location>
</feature>
<keyword evidence="2" id="KW-0812">Transmembrane</keyword>
<organism evidence="3 4">
    <name type="scientific">Morella rubra</name>
    <name type="common">Chinese bayberry</name>
    <dbReference type="NCBI Taxonomy" id="262757"/>
    <lineage>
        <taxon>Eukaryota</taxon>
        <taxon>Viridiplantae</taxon>
        <taxon>Streptophyta</taxon>
        <taxon>Embryophyta</taxon>
        <taxon>Tracheophyta</taxon>
        <taxon>Spermatophyta</taxon>
        <taxon>Magnoliopsida</taxon>
        <taxon>eudicotyledons</taxon>
        <taxon>Gunneridae</taxon>
        <taxon>Pentapetalae</taxon>
        <taxon>rosids</taxon>
        <taxon>fabids</taxon>
        <taxon>Fagales</taxon>
        <taxon>Myricaceae</taxon>
        <taxon>Morella</taxon>
    </lineage>
</organism>
<sequence>MANLVIFNSVSATHSLPSTATRAFFKPPLGFKPSAIFLHGDPSRRRARGSTVVTRAGPSTNSYLFAFALPFSLLAITIFASIRIADKLDRDYLQELAINQAIREADEEDDEDEDEDEGEDEKKEKEINIPFEKEPALQRTRNRPKRVV</sequence>
<evidence type="ECO:0000313" key="3">
    <source>
        <dbReference type="EMBL" id="KAB1224929.1"/>
    </source>
</evidence>
<feature type="compositionally biased region" description="Basic and acidic residues" evidence="1">
    <location>
        <begin position="120"/>
        <end position="136"/>
    </location>
</feature>
<dbReference type="OrthoDB" id="786736at2759"/>
<protein>
    <recommendedName>
        <fullName evidence="5">High chlorophyll fluorescence 153</fullName>
    </recommendedName>
</protein>
<evidence type="ECO:0000256" key="2">
    <source>
        <dbReference type="SAM" id="Phobius"/>
    </source>
</evidence>